<feature type="region of interest" description="Disordered" evidence="1">
    <location>
        <begin position="50"/>
        <end position="71"/>
    </location>
</feature>
<organism evidence="2 3">
    <name type="scientific">Candidatus Sulfuritelmatomonas gaucii</name>
    <dbReference type="NCBI Taxonomy" id="2043161"/>
    <lineage>
        <taxon>Bacteria</taxon>
        <taxon>Pseudomonadati</taxon>
        <taxon>Acidobacteriota</taxon>
        <taxon>Terriglobia</taxon>
        <taxon>Terriglobales</taxon>
        <taxon>Acidobacteriaceae</taxon>
        <taxon>Candidatus Sulfuritelmatomonas</taxon>
    </lineage>
</organism>
<dbReference type="EMBL" id="OKRB01000133">
    <property type="protein sequence ID" value="SPE29852.1"/>
    <property type="molecule type" value="Genomic_DNA"/>
</dbReference>
<protein>
    <submittedName>
        <fullName evidence="2">Uncharacterized protein</fullName>
    </submittedName>
</protein>
<dbReference type="AlphaFoldDB" id="A0A2N9M327"/>
<name>A0A2N9M327_9BACT</name>
<dbReference type="Proteomes" id="UP000239735">
    <property type="component" value="Unassembled WGS sequence"/>
</dbReference>
<sequence>MCCYQHSIYGAGFREGRNFFGRRSLEKNRLTPNSYPAKLPCHSIECLPSKPGGKSIPGKLQNGGAMRRRTTGHRVNEQNLCSAWSCLADQME</sequence>
<evidence type="ECO:0000256" key="1">
    <source>
        <dbReference type="SAM" id="MobiDB-lite"/>
    </source>
</evidence>
<accession>A0A2N9M327</accession>
<reference evidence="3" key="1">
    <citation type="submission" date="2018-02" db="EMBL/GenBank/DDBJ databases">
        <authorList>
            <person name="Hausmann B."/>
        </authorList>
    </citation>
    <scope>NUCLEOTIDE SEQUENCE [LARGE SCALE GENOMIC DNA]</scope>
    <source>
        <strain evidence="3">Peat soil MAG SbA5</strain>
    </source>
</reference>
<evidence type="ECO:0000313" key="2">
    <source>
        <dbReference type="EMBL" id="SPE29852.1"/>
    </source>
</evidence>
<gene>
    <name evidence="2" type="ORF">SBA5_720023</name>
</gene>
<evidence type="ECO:0000313" key="3">
    <source>
        <dbReference type="Proteomes" id="UP000239735"/>
    </source>
</evidence>
<proteinExistence type="predicted"/>